<name>A0ABS7RIV1_9ACTN</name>
<dbReference type="EMBL" id="JAIEZQ010000001">
    <property type="protein sequence ID" value="MBY9073750.1"/>
    <property type="molecule type" value="Genomic_DNA"/>
</dbReference>
<protein>
    <submittedName>
        <fullName evidence="3">Alpha/beta fold hydrolase</fullName>
    </submittedName>
</protein>
<dbReference type="Proteomes" id="UP000754710">
    <property type="component" value="Unassembled WGS sequence"/>
</dbReference>
<evidence type="ECO:0000256" key="1">
    <source>
        <dbReference type="ARBA" id="ARBA00022801"/>
    </source>
</evidence>
<dbReference type="Gene3D" id="1.25.40.10">
    <property type="entry name" value="Tetratricopeptide repeat domain"/>
    <property type="match status" value="1"/>
</dbReference>
<feature type="domain" description="Bacterial transcriptional activator" evidence="2">
    <location>
        <begin position="101"/>
        <end position="225"/>
    </location>
</feature>
<dbReference type="PANTHER" id="PTHR43798">
    <property type="entry name" value="MONOACYLGLYCEROL LIPASE"/>
    <property type="match status" value="1"/>
</dbReference>
<dbReference type="Pfam" id="PF00561">
    <property type="entry name" value="Abhydrolase_1"/>
    <property type="match status" value="1"/>
</dbReference>
<dbReference type="Gene3D" id="1.10.10.10">
    <property type="entry name" value="Winged helix-like DNA-binding domain superfamily/Winged helix DNA-binding domain"/>
    <property type="match status" value="1"/>
</dbReference>
<keyword evidence="1 3" id="KW-0378">Hydrolase</keyword>
<dbReference type="InterPro" id="IPR050266">
    <property type="entry name" value="AB_hydrolase_sf"/>
</dbReference>
<dbReference type="InterPro" id="IPR036388">
    <property type="entry name" value="WH-like_DNA-bd_sf"/>
</dbReference>
<evidence type="ECO:0000313" key="4">
    <source>
        <dbReference type="Proteomes" id="UP000754710"/>
    </source>
</evidence>
<organism evidence="3 4">
    <name type="scientific">Nocardioides jiangsuensis</name>
    <dbReference type="NCBI Taxonomy" id="2866161"/>
    <lineage>
        <taxon>Bacteria</taxon>
        <taxon>Bacillati</taxon>
        <taxon>Actinomycetota</taxon>
        <taxon>Actinomycetes</taxon>
        <taxon>Propionibacteriales</taxon>
        <taxon>Nocardioidaceae</taxon>
        <taxon>Nocardioides</taxon>
    </lineage>
</organism>
<accession>A0ABS7RIV1</accession>
<dbReference type="SMART" id="SM01043">
    <property type="entry name" value="BTAD"/>
    <property type="match status" value="1"/>
</dbReference>
<dbReference type="SUPFAM" id="SSF53474">
    <property type="entry name" value="alpha/beta-Hydrolases"/>
    <property type="match status" value="1"/>
</dbReference>
<dbReference type="Gene3D" id="3.40.50.1820">
    <property type="entry name" value="alpha/beta hydrolase"/>
    <property type="match status" value="1"/>
</dbReference>
<gene>
    <name evidence="3" type="ORF">K1X13_02840</name>
</gene>
<sequence>MSVEIDLLDGFAVRVDGMRVQDAAWARRDAAAVVKVLALTEGRRLHREQLIERLWPGLDVDAASPRLHKAAHYARRAMDRRDAVALRDEMVSLLPGVTVDIDAAGFERDARAALDAGGVTPAEEVLDRYGATLLPADLYAEWAADSRERLAELREALLRQARRWRDILDEDPLDEEAHVGLMRERARAGDTRAALRQYERLDRTLLRELGVAPGPEASALREQLIRGLEDAGAISAADLGRLEQEIRFCRTPDGITLAYASSGAGPPLVKAANWLTHVDHDWHSPVWRHWLTELSRRHRLIRYDVRGGGLSDWDIPPPTFEDFVSDLETVVDQAGLDRFPLLGISQGAAVAVMYAVRHPERVSRLVLYGGYAQGTAVRARTEEQRRKHELEIDLMRLGWGRDEPTFRQFFTTQFMPGGSKELWDAFNDLQRRTSSPENAARVLEVNGQVDILDVAPRVRAPALVLHARDDRRPPLEQGRLLASVIPNSRFVLLESSNHILLADEPAWSVFLTEVEEFLSD</sequence>
<dbReference type="GO" id="GO:0016787">
    <property type="term" value="F:hydrolase activity"/>
    <property type="evidence" value="ECO:0007669"/>
    <property type="project" value="UniProtKB-KW"/>
</dbReference>
<dbReference type="InterPro" id="IPR011990">
    <property type="entry name" value="TPR-like_helical_dom_sf"/>
</dbReference>
<comment type="caution">
    <text evidence="3">The sequence shown here is derived from an EMBL/GenBank/DDBJ whole genome shotgun (WGS) entry which is preliminary data.</text>
</comment>
<proteinExistence type="predicted"/>
<dbReference type="Pfam" id="PF03704">
    <property type="entry name" value="BTAD"/>
    <property type="match status" value="1"/>
</dbReference>
<dbReference type="InterPro" id="IPR029058">
    <property type="entry name" value="AB_hydrolase_fold"/>
</dbReference>
<evidence type="ECO:0000259" key="2">
    <source>
        <dbReference type="SMART" id="SM01043"/>
    </source>
</evidence>
<reference evidence="3 4" key="1">
    <citation type="submission" date="2021-08" db="EMBL/GenBank/DDBJ databases">
        <title>Nocardioides bacterium WL0053 sp. nov., isolated from the sediment.</title>
        <authorList>
            <person name="Wang L."/>
            <person name="Zhang D."/>
            <person name="Zhang A."/>
        </authorList>
    </citation>
    <scope>NUCLEOTIDE SEQUENCE [LARGE SCALE GENOMIC DNA]</scope>
    <source>
        <strain evidence="3 4">WL0053</strain>
    </source>
</reference>
<dbReference type="InterPro" id="IPR005158">
    <property type="entry name" value="BTAD"/>
</dbReference>
<dbReference type="InterPro" id="IPR000073">
    <property type="entry name" value="AB_hydrolase_1"/>
</dbReference>
<dbReference type="RefSeq" id="WP_221023514.1">
    <property type="nucleotide sequence ID" value="NZ_JAIEZQ010000001.1"/>
</dbReference>
<dbReference type="SUPFAM" id="SSF48452">
    <property type="entry name" value="TPR-like"/>
    <property type="match status" value="1"/>
</dbReference>
<evidence type="ECO:0000313" key="3">
    <source>
        <dbReference type="EMBL" id="MBY9073750.1"/>
    </source>
</evidence>
<dbReference type="PANTHER" id="PTHR43798:SF31">
    <property type="entry name" value="AB HYDROLASE SUPERFAMILY PROTEIN YCLE"/>
    <property type="match status" value="1"/>
</dbReference>
<dbReference type="PRINTS" id="PR00111">
    <property type="entry name" value="ABHYDROLASE"/>
</dbReference>
<keyword evidence="4" id="KW-1185">Reference proteome</keyword>